<dbReference type="Pfam" id="PF05275">
    <property type="entry name" value="CopB"/>
    <property type="match status" value="1"/>
</dbReference>
<protein>
    <submittedName>
        <fullName evidence="2">Uncharacterized protein</fullName>
    </submittedName>
</protein>
<keyword evidence="3" id="KW-1185">Reference proteome</keyword>
<dbReference type="Proteomes" id="UP000283003">
    <property type="component" value="Unassembled WGS sequence"/>
</dbReference>
<accession>A0A437H0K6</accession>
<reference evidence="2 3" key="1">
    <citation type="submission" date="2018-12" db="EMBL/GenBank/DDBJ databases">
        <title>Croceicoccus ponticola sp. nov., a lipolytic bacterium isolated from seawater.</title>
        <authorList>
            <person name="Yoon J.-H."/>
        </authorList>
    </citation>
    <scope>NUCLEOTIDE SEQUENCE [LARGE SCALE GENOMIC DNA]</scope>
    <source>
        <strain evidence="2 3">GM-16</strain>
    </source>
</reference>
<sequence>MKKLVIATACALPFASLPLCAGQANAQTVSVEVDTFELQAGQGNDALVFDSALSVGGERHAIVLKAEGENEKVHLNVEEVEGQVLYAFTPADGTTLMAGVRHDFRPGKDLTYATLAVEQGLGSLIEGEHFLFVSQDGDVTGSGQVIVALPVGLATTLEPRASVGWSAQRIVQEDIGSGITDVELSARLRQAIGPVFDIYVGAVHERLVGNTRDIARENGDAVRLTRAVIGAGFSF</sequence>
<feature type="signal peptide" evidence="1">
    <location>
        <begin position="1"/>
        <end position="26"/>
    </location>
</feature>
<proteinExistence type="predicted"/>
<evidence type="ECO:0000313" key="3">
    <source>
        <dbReference type="Proteomes" id="UP000283003"/>
    </source>
</evidence>
<dbReference type="EMBL" id="RXOL01000001">
    <property type="protein sequence ID" value="RVQ69138.1"/>
    <property type="molecule type" value="Genomic_DNA"/>
</dbReference>
<dbReference type="RefSeq" id="WP_127611328.1">
    <property type="nucleotide sequence ID" value="NZ_RXOL01000001.1"/>
</dbReference>
<keyword evidence="1" id="KW-0732">Signal</keyword>
<organism evidence="2 3">
    <name type="scientific">Croceicoccus ponticola</name>
    <dbReference type="NCBI Taxonomy" id="2217664"/>
    <lineage>
        <taxon>Bacteria</taxon>
        <taxon>Pseudomonadati</taxon>
        <taxon>Pseudomonadota</taxon>
        <taxon>Alphaproteobacteria</taxon>
        <taxon>Sphingomonadales</taxon>
        <taxon>Erythrobacteraceae</taxon>
        <taxon>Croceicoccus</taxon>
    </lineage>
</organism>
<feature type="chain" id="PRO_5019066188" evidence="1">
    <location>
        <begin position="27"/>
        <end position="235"/>
    </location>
</feature>
<dbReference type="GO" id="GO:0005507">
    <property type="term" value="F:copper ion binding"/>
    <property type="evidence" value="ECO:0007669"/>
    <property type="project" value="InterPro"/>
</dbReference>
<evidence type="ECO:0000313" key="2">
    <source>
        <dbReference type="EMBL" id="RVQ69138.1"/>
    </source>
</evidence>
<dbReference type="AlphaFoldDB" id="A0A437H0K6"/>
<dbReference type="GO" id="GO:0006878">
    <property type="term" value="P:intracellular copper ion homeostasis"/>
    <property type="evidence" value="ECO:0007669"/>
    <property type="project" value="InterPro"/>
</dbReference>
<dbReference type="OrthoDB" id="7432560at2"/>
<evidence type="ECO:0000256" key="1">
    <source>
        <dbReference type="SAM" id="SignalP"/>
    </source>
</evidence>
<dbReference type="GO" id="GO:0009279">
    <property type="term" value="C:cell outer membrane"/>
    <property type="evidence" value="ECO:0007669"/>
    <property type="project" value="InterPro"/>
</dbReference>
<dbReference type="InterPro" id="IPR007939">
    <property type="entry name" value="Cu-R_B_prcur"/>
</dbReference>
<gene>
    <name evidence="2" type="ORF">EKN06_02735</name>
</gene>
<name>A0A437H0K6_9SPHN</name>
<comment type="caution">
    <text evidence="2">The sequence shown here is derived from an EMBL/GenBank/DDBJ whole genome shotgun (WGS) entry which is preliminary data.</text>
</comment>